<dbReference type="EMBL" id="JAUSVU010000024">
    <property type="protein sequence ID" value="MDQ0536210.1"/>
    <property type="molecule type" value="Genomic_DNA"/>
</dbReference>
<protein>
    <recommendedName>
        <fullName evidence="3">DUF2470 domain-containing protein</fullName>
    </recommendedName>
</protein>
<keyword evidence="2" id="KW-1185">Reference proteome</keyword>
<comment type="caution">
    <text evidence="1">The sequence shown here is derived from an EMBL/GenBank/DDBJ whole genome shotgun (WGS) entry which is preliminary data.</text>
</comment>
<organism evidence="1 2">
    <name type="scientific">Azospirillum picis</name>
    <dbReference type="NCBI Taxonomy" id="488438"/>
    <lineage>
        <taxon>Bacteria</taxon>
        <taxon>Pseudomonadati</taxon>
        <taxon>Pseudomonadota</taxon>
        <taxon>Alphaproteobacteria</taxon>
        <taxon>Rhodospirillales</taxon>
        <taxon>Azospirillaceae</taxon>
        <taxon>Azospirillum</taxon>
    </lineage>
</organism>
<reference evidence="1 2" key="1">
    <citation type="submission" date="2023-07" db="EMBL/GenBank/DDBJ databases">
        <title>Genomic Encyclopedia of Type Strains, Phase IV (KMG-IV): sequencing the most valuable type-strain genomes for metagenomic binning, comparative biology and taxonomic classification.</title>
        <authorList>
            <person name="Goeker M."/>
        </authorList>
    </citation>
    <scope>NUCLEOTIDE SEQUENCE [LARGE SCALE GENOMIC DNA]</scope>
    <source>
        <strain evidence="1 2">DSM 19922</strain>
    </source>
</reference>
<accession>A0ABU0MRV8</accession>
<dbReference type="RefSeq" id="WP_209988677.1">
    <property type="nucleotide sequence ID" value="NZ_JAGINO010000025.1"/>
</dbReference>
<sequence>MSADHLPGHTVVDSYGDQVLLCYRRPRSHAPGPSGEFVRLLYTPAAALALAEELTRVARALSPEGSEAPHG</sequence>
<name>A0ABU0MRV8_9PROT</name>
<evidence type="ECO:0008006" key="3">
    <source>
        <dbReference type="Google" id="ProtNLM"/>
    </source>
</evidence>
<dbReference type="Proteomes" id="UP001244552">
    <property type="component" value="Unassembled WGS sequence"/>
</dbReference>
<proteinExistence type="predicted"/>
<evidence type="ECO:0000313" key="2">
    <source>
        <dbReference type="Proteomes" id="UP001244552"/>
    </source>
</evidence>
<gene>
    <name evidence="1" type="ORF">QO018_005104</name>
</gene>
<evidence type="ECO:0000313" key="1">
    <source>
        <dbReference type="EMBL" id="MDQ0536210.1"/>
    </source>
</evidence>